<dbReference type="PANTHER" id="PTHR10434">
    <property type="entry name" value="1-ACYL-SN-GLYCEROL-3-PHOSPHATE ACYLTRANSFERASE"/>
    <property type="match status" value="1"/>
</dbReference>
<dbReference type="NCBIfam" id="TIGR00530">
    <property type="entry name" value="AGP_acyltrn"/>
    <property type="match status" value="1"/>
</dbReference>
<protein>
    <recommendedName>
        <fullName evidence="4">1-acyl-sn-glycerol-3-phosphate acyltransferase</fullName>
        <ecNumber evidence="4">2.3.1.51</ecNumber>
    </recommendedName>
</protein>
<gene>
    <name evidence="6" type="ORF">DVS28_a1312</name>
</gene>
<evidence type="ECO:0000256" key="3">
    <source>
        <dbReference type="ARBA" id="ARBA00023315"/>
    </source>
</evidence>
<dbReference type="GO" id="GO:0016020">
    <property type="term" value="C:membrane"/>
    <property type="evidence" value="ECO:0007669"/>
    <property type="project" value="InterPro"/>
</dbReference>
<evidence type="ECO:0000256" key="4">
    <source>
        <dbReference type="RuleBase" id="RU361267"/>
    </source>
</evidence>
<proteinExistence type="inferred from homology"/>
<dbReference type="EMBL" id="CP031165">
    <property type="protein sequence ID" value="AXV06011.1"/>
    <property type="molecule type" value="Genomic_DNA"/>
</dbReference>
<dbReference type="SUPFAM" id="SSF56784">
    <property type="entry name" value="HAD-like"/>
    <property type="match status" value="1"/>
</dbReference>
<keyword evidence="4" id="KW-0594">Phospholipid biosynthesis</keyword>
<comment type="domain">
    <text evidence="4">The HXXXXD motif is essential for acyltransferase activity and may constitute the binding site for the phosphate moiety of the glycerol-3-phosphate.</text>
</comment>
<keyword evidence="2 4" id="KW-0808">Transferase</keyword>
<dbReference type="InterPro" id="IPR002123">
    <property type="entry name" value="Plipid/glycerol_acylTrfase"/>
</dbReference>
<dbReference type="Pfam" id="PF12710">
    <property type="entry name" value="HAD"/>
    <property type="match status" value="1"/>
</dbReference>
<dbReference type="SUPFAM" id="SSF69593">
    <property type="entry name" value="Glycerol-3-phosphate (1)-acyltransferase"/>
    <property type="match status" value="1"/>
</dbReference>
<comment type="similarity">
    <text evidence="1 4">Belongs to the 1-acyl-sn-glycerol-3-phosphate acyltransferase family.</text>
</comment>
<feature type="domain" description="Phospholipid/glycerol acyltransferase" evidence="5">
    <location>
        <begin position="310"/>
        <end position="425"/>
    </location>
</feature>
<keyword evidence="3 4" id="KW-0012">Acyltransferase</keyword>
<dbReference type="CDD" id="cd07989">
    <property type="entry name" value="LPLAT_AGPAT-like"/>
    <property type="match status" value="1"/>
</dbReference>
<dbReference type="OrthoDB" id="25607at2"/>
<dbReference type="Gene3D" id="1.20.1440.100">
    <property type="entry name" value="SG protein - dephosphorylation function"/>
    <property type="match status" value="1"/>
</dbReference>
<organism evidence="6 7">
    <name type="scientific">Euzebya pacifica</name>
    <dbReference type="NCBI Taxonomy" id="1608957"/>
    <lineage>
        <taxon>Bacteria</taxon>
        <taxon>Bacillati</taxon>
        <taxon>Actinomycetota</taxon>
        <taxon>Nitriliruptoria</taxon>
        <taxon>Euzebyales</taxon>
    </lineage>
</organism>
<dbReference type="NCBIfam" id="TIGR01490">
    <property type="entry name" value="HAD-SF-IB-hyp1"/>
    <property type="match status" value="1"/>
</dbReference>
<dbReference type="NCBIfam" id="TIGR01488">
    <property type="entry name" value="HAD-SF-IB"/>
    <property type="match status" value="1"/>
</dbReference>
<dbReference type="Pfam" id="PF01553">
    <property type="entry name" value="Acyltransferase"/>
    <property type="match status" value="1"/>
</dbReference>
<keyword evidence="4" id="KW-1208">Phospholipid metabolism</keyword>
<dbReference type="InterPro" id="IPR023214">
    <property type="entry name" value="HAD_sf"/>
</dbReference>
<dbReference type="PANTHER" id="PTHR10434:SF11">
    <property type="entry name" value="1-ACYL-SN-GLYCEROL-3-PHOSPHATE ACYLTRANSFERASE"/>
    <property type="match status" value="1"/>
</dbReference>
<comment type="catalytic activity">
    <reaction evidence="4">
        <text>a 1-acyl-sn-glycero-3-phosphate + an acyl-CoA = a 1,2-diacyl-sn-glycero-3-phosphate + CoA</text>
        <dbReference type="Rhea" id="RHEA:19709"/>
        <dbReference type="ChEBI" id="CHEBI:57287"/>
        <dbReference type="ChEBI" id="CHEBI:57970"/>
        <dbReference type="ChEBI" id="CHEBI:58342"/>
        <dbReference type="ChEBI" id="CHEBI:58608"/>
        <dbReference type="EC" id="2.3.1.51"/>
    </reaction>
</comment>
<accession>A0A346XUW4</accession>
<reference evidence="6 7" key="1">
    <citation type="submission" date="2018-09" db="EMBL/GenBank/DDBJ databases">
        <title>Complete genome sequence of Euzebya sp. DY32-46 isolated from seawater of Pacific Ocean.</title>
        <authorList>
            <person name="Xu L."/>
            <person name="Wu Y.-H."/>
            <person name="Xu X.-W."/>
        </authorList>
    </citation>
    <scope>NUCLEOTIDE SEQUENCE [LARGE SCALE GENOMIC DNA]</scope>
    <source>
        <strain evidence="6 7">DY32-46</strain>
    </source>
</reference>
<dbReference type="EC" id="2.3.1.51" evidence="4"/>
<name>A0A346XUW4_9ACTN</name>
<sequence>MADLDELIDRIREAPPGPGVAAVFDYDGTLIDGFSGLAFIQARVKALEVGAREAARIALAAIRGVRTPEEFDAFLGWSLAAYAGRDVDELRGWGREIFDNEIAPHLRPETWALLEAHRAAGHTIVIASSATMLQIEAIAEITDADHVLCTQLEVLDGVVTGRVDGVALWSEQKSIGLHALAETDGLDLAASFAYSDGDEDVPLLEAVGNPVAVSPRPHLRRTAEQRGWPVLVGDRTSAKPTPKSLVRTAAAYSGFFGGTAIAAGLGLLRRSRRTFVDTAIGFGSDLALTVAGIDVDIVEGREHLWAHRPCVFVFNHRSNLDSLIMMNVLREKVTAVAKQEVRNIPGFGQLFAVGGVAFIDRSDSTQIREALLPAVEALTEDGISLALAPEGTRWRTPGMGPFKKGAFHIARQAGVPVVPVVIRGAGTLMPRGGQLIQSGRIEVTVLPASHPASWAEDALTKEVEAVRSRMMDALFGRS</sequence>
<evidence type="ECO:0000256" key="1">
    <source>
        <dbReference type="ARBA" id="ARBA00008655"/>
    </source>
</evidence>
<dbReference type="InterPro" id="IPR036412">
    <property type="entry name" value="HAD-like_sf"/>
</dbReference>
<evidence type="ECO:0000313" key="7">
    <source>
        <dbReference type="Proteomes" id="UP000264006"/>
    </source>
</evidence>
<dbReference type="GO" id="GO:0003841">
    <property type="term" value="F:1-acylglycerol-3-phosphate O-acyltransferase activity"/>
    <property type="evidence" value="ECO:0007669"/>
    <property type="project" value="UniProtKB-UniRule"/>
</dbReference>
<keyword evidence="4" id="KW-0443">Lipid metabolism</keyword>
<evidence type="ECO:0000313" key="6">
    <source>
        <dbReference type="EMBL" id="AXV06011.1"/>
    </source>
</evidence>
<dbReference type="Proteomes" id="UP000264006">
    <property type="component" value="Chromosome"/>
</dbReference>
<dbReference type="RefSeq" id="WP_114590725.1">
    <property type="nucleotide sequence ID" value="NZ_CP031165.1"/>
</dbReference>
<dbReference type="InterPro" id="IPR004552">
    <property type="entry name" value="AGP_acyltrans"/>
</dbReference>
<dbReference type="Gene3D" id="3.40.50.1000">
    <property type="entry name" value="HAD superfamily/HAD-like"/>
    <property type="match status" value="1"/>
</dbReference>
<dbReference type="CDD" id="cd02612">
    <property type="entry name" value="HAD_PGPPase"/>
    <property type="match status" value="1"/>
</dbReference>
<dbReference type="SMART" id="SM00563">
    <property type="entry name" value="PlsC"/>
    <property type="match status" value="1"/>
</dbReference>
<evidence type="ECO:0000259" key="5">
    <source>
        <dbReference type="SMART" id="SM00563"/>
    </source>
</evidence>
<dbReference type="KEGG" id="euz:DVS28_a1312"/>
<dbReference type="GO" id="GO:0006654">
    <property type="term" value="P:phosphatidic acid biosynthetic process"/>
    <property type="evidence" value="ECO:0007669"/>
    <property type="project" value="TreeGrafter"/>
</dbReference>
<evidence type="ECO:0000256" key="2">
    <source>
        <dbReference type="ARBA" id="ARBA00022679"/>
    </source>
</evidence>
<dbReference type="AlphaFoldDB" id="A0A346XUW4"/>
<keyword evidence="7" id="KW-1185">Reference proteome</keyword>
<keyword evidence="4" id="KW-0444">Lipid biosynthesis</keyword>
<dbReference type="InterPro" id="IPR006385">
    <property type="entry name" value="HAD_hydro_SerB1"/>
</dbReference>